<feature type="region of interest" description="Disordered" evidence="21">
    <location>
        <begin position="1423"/>
        <end position="1479"/>
    </location>
</feature>
<evidence type="ECO:0000313" key="25">
    <source>
        <dbReference type="Proteomes" id="UP000727407"/>
    </source>
</evidence>
<dbReference type="SMART" id="SM00491">
    <property type="entry name" value="HELICc2"/>
    <property type="match status" value="1"/>
</dbReference>
<dbReference type="GO" id="GO:0016818">
    <property type="term" value="F:hydrolase activity, acting on acid anhydrides, in phosphorus-containing anhydrides"/>
    <property type="evidence" value="ECO:0007669"/>
    <property type="project" value="InterPro"/>
</dbReference>
<feature type="region of interest" description="Disordered" evidence="21">
    <location>
        <begin position="29"/>
        <end position="89"/>
    </location>
</feature>
<reference evidence="24" key="1">
    <citation type="submission" date="2020-07" db="EMBL/GenBank/DDBJ databases">
        <title>Clarias magur genome sequencing, assembly and annotation.</title>
        <authorList>
            <person name="Kushwaha B."/>
            <person name="Kumar R."/>
            <person name="Das P."/>
            <person name="Joshi C.G."/>
            <person name="Kumar D."/>
            <person name="Nagpure N.S."/>
            <person name="Pandey M."/>
            <person name="Agarwal S."/>
            <person name="Srivastava S."/>
            <person name="Singh M."/>
            <person name="Sahoo L."/>
            <person name="Jayasankar P."/>
            <person name="Meher P.K."/>
            <person name="Koringa P.G."/>
            <person name="Iquebal M.A."/>
            <person name="Das S.P."/>
            <person name="Bit A."/>
            <person name="Patnaik S."/>
            <person name="Patel N."/>
            <person name="Shah T.M."/>
            <person name="Hinsu A."/>
            <person name="Jena J.K."/>
        </authorList>
    </citation>
    <scope>NUCLEOTIDE SEQUENCE</scope>
    <source>
        <strain evidence="24">CIFAMagur01</strain>
        <tissue evidence="24">Testis</tissue>
    </source>
</reference>
<evidence type="ECO:0000256" key="18">
    <source>
        <dbReference type="ARBA" id="ARBA00048954"/>
    </source>
</evidence>
<evidence type="ECO:0000256" key="14">
    <source>
        <dbReference type="ARBA" id="ARBA00023204"/>
    </source>
</evidence>
<dbReference type="GO" id="GO:0006289">
    <property type="term" value="P:nucleotide-excision repair"/>
    <property type="evidence" value="ECO:0007669"/>
    <property type="project" value="TreeGrafter"/>
</dbReference>
<feature type="non-terminal residue" evidence="24">
    <location>
        <position position="1479"/>
    </location>
</feature>
<dbReference type="PROSITE" id="PS01032">
    <property type="entry name" value="PPM_1"/>
    <property type="match status" value="1"/>
</dbReference>
<dbReference type="InterPro" id="IPR045028">
    <property type="entry name" value="DinG/Rad3-like"/>
</dbReference>
<name>A0A8J4X5B9_CLAMG</name>
<comment type="similarity">
    <text evidence="3">Belongs to the DEAD box helicase family. DEAH subfamily.</text>
</comment>
<dbReference type="Pfam" id="PF00481">
    <property type="entry name" value="PP2C"/>
    <property type="match status" value="1"/>
</dbReference>
<dbReference type="InterPro" id="IPR010614">
    <property type="entry name" value="RAD3-like_helicase_DEAD"/>
</dbReference>
<keyword evidence="13" id="KW-0411">Iron-sulfur</keyword>
<keyword evidence="15" id="KW-0413">Isomerase</keyword>
<evidence type="ECO:0000256" key="19">
    <source>
        <dbReference type="ARBA" id="ARBA00082714"/>
    </source>
</evidence>
<dbReference type="GO" id="GO:0043139">
    <property type="term" value="F:5'-3' DNA helicase activity"/>
    <property type="evidence" value="ECO:0007669"/>
    <property type="project" value="UniProtKB-EC"/>
</dbReference>
<evidence type="ECO:0000256" key="16">
    <source>
        <dbReference type="ARBA" id="ARBA00023242"/>
    </source>
</evidence>
<feature type="compositionally biased region" description="Polar residues" evidence="21">
    <location>
        <begin position="1460"/>
        <end position="1479"/>
    </location>
</feature>
<evidence type="ECO:0000256" key="9">
    <source>
        <dbReference type="ARBA" id="ARBA00022806"/>
    </source>
</evidence>
<gene>
    <name evidence="24" type="primary">brip1</name>
    <name evidence="24" type="ORF">DAT39_005892</name>
</gene>
<organism evidence="24 25">
    <name type="scientific">Clarias magur</name>
    <name type="common">Asian catfish</name>
    <name type="synonym">Macropteronotus magur</name>
    <dbReference type="NCBI Taxonomy" id="1594786"/>
    <lineage>
        <taxon>Eukaryota</taxon>
        <taxon>Metazoa</taxon>
        <taxon>Chordata</taxon>
        <taxon>Craniata</taxon>
        <taxon>Vertebrata</taxon>
        <taxon>Euteleostomi</taxon>
        <taxon>Actinopterygii</taxon>
        <taxon>Neopterygii</taxon>
        <taxon>Teleostei</taxon>
        <taxon>Ostariophysi</taxon>
        <taxon>Siluriformes</taxon>
        <taxon>Clariidae</taxon>
        <taxon>Clarias</taxon>
    </lineage>
</organism>
<dbReference type="GO" id="GO:0003677">
    <property type="term" value="F:DNA binding"/>
    <property type="evidence" value="ECO:0007669"/>
    <property type="project" value="InterPro"/>
</dbReference>
<feature type="compositionally biased region" description="Polar residues" evidence="21">
    <location>
        <begin position="720"/>
        <end position="738"/>
    </location>
</feature>
<feature type="region of interest" description="Disordered" evidence="21">
    <location>
        <begin position="482"/>
        <end position="503"/>
    </location>
</feature>
<dbReference type="GO" id="GO:0046872">
    <property type="term" value="F:metal ion binding"/>
    <property type="evidence" value="ECO:0007669"/>
    <property type="project" value="UniProtKB-KW"/>
</dbReference>
<keyword evidence="10" id="KW-0067">ATP-binding</keyword>
<dbReference type="InterPro" id="IPR027417">
    <property type="entry name" value="P-loop_NTPase"/>
</dbReference>
<dbReference type="SMART" id="SM00332">
    <property type="entry name" value="PP2Cc"/>
    <property type="match status" value="1"/>
</dbReference>
<keyword evidence="5" id="KW-0479">Metal-binding</keyword>
<feature type="domain" description="Helicase ATP-binding" evidence="22">
    <location>
        <begin position="523"/>
        <end position="979"/>
    </location>
</feature>
<dbReference type="Pfam" id="PF13307">
    <property type="entry name" value="Helicase_C_2"/>
    <property type="match status" value="1"/>
</dbReference>
<dbReference type="EC" id="5.6.2.3" evidence="17"/>
<keyword evidence="8 20" id="KW-0378">Hydrolase</keyword>
<evidence type="ECO:0000256" key="21">
    <source>
        <dbReference type="SAM" id="MobiDB-lite"/>
    </source>
</evidence>
<keyword evidence="4" id="KW-0004">4Fe-4S</keyword>
<evidence type="ECO:0000256" key="12">
    <source>
        <dbReference type="ARBA" id="ARBA00023004"/>
    </source>
</evidence>
<dbReference type="InterPro" id="IPR001932">
    <property type="entry name" value="PPM-type_phosphatase-like_dom"/>
</dbReference>
<dbReference type="InterPro" id="IPR006555">
    <property type="entry name" value="ATP-dep_Helicase_C"/>
</dbReference>
<proteinExistence type="inferred from homology"/>
<comment type="similarity">
    <text evidence="20">Belongs to the PP2C family.</text>
</comment>
<dbReference type="NCBIfam" id="TIGR00604">
    <property type="entry name" value="rad3"/>
    <property type="match status" value="1"/>
</dbReference>
<evidence type="ECO:0000256" key="6">
    <source>
        <dbReference type="ARBA" id="ARBA00022741"/>
    </source>
</evidence>
<comment type="subcellular location">
    <subcellularLocation>
        <location evidence="2">Nucleus</location>
    </subcellularLocation>
</comment>
<dbReference type="SMART" id="SM00488">
    <property type="entry name" value="DEXDc2"/>
    <property type="match status" value="1"/>
</dbReference>
<evidence type="ECO:0000256" key="8">
    <source>
        <dbReference type="ARBA" id="ARBA00022801"/>
    </source>
</evidence>
<dbReference type="GO" id="GO:0051539">
    <property type="term" value="F:4 iron, 4 sulfur cluster binding"/>
    <property type="evidence" value="ECO:0007669"/>
    <property type="project" value="UniProtKB-KW"/>
</dbReference>
<keyword evidence="12" id="KW-0408">Iron</keyword>
<dbReference type="Gene3D" id="3.40.50.300">
    <property type="entry name" value="P-loop containing nucleotide triphosphate hydrolases"/>
    <property type="match status" value="3"/>
</dbReference>
<accession>A0A8J4X5B9</accession>
<feature type="region of interest" description="Disordered" evidence="21">
    <location>
        <begin position="401"/>
        <end position="422"/>
    </location>
</feature>
<comment type="catalytic activity">
    <reaction evidence="18">
        <text>ATP + H2O = ADP + phosphate + H(+)</text>
        <dbReference type="Rhea" id="RHEA:13065"/>
        <dbReference type="ChEBI" id="CHEBI:15377"/>
        <dbReference type="ChEBI" id="CHEBI:15378"/>
        <dbReference type="ChEBI" id="CHEBI:30616"/>
        <dbReference type="ChEBI" id="CHEBI:43474"/>
        <dbReference type="ChEBI" id="CHEBI:456216"/>
        <dbReference type="EC" id="5.6.2.3"/>
    </reaction>
</comment>
<evidence type="ECO:0000256" key="3">
    <source>
        <dbReference type="ARBA" id="ARBA00008792"/>
    </source>
</evidence>
<dbReference type="Proteomes" id="UP000727407">
    <property type="component" value="Unassembled WGS sequence"/>
</dbReference>
<evidence type="ECO:0000256" key="7">
    <source>
        <dbReference type="ARBA" id="ARBA00022763"/>
    </source>
</evidence>
<dbReference type="GO" id="GO:0005524">
    <property type="term" value="F:ATP binding"/>
    <property type="evidence" value="ECO:0007669"/>
    <property type="project" value="UniProtKB-KW"/>
</dbReference>
<comment type="cofactor">
    <cofactor evidence="1">
        <name>[4Fe-4S] cluster</name>
        <dbReference type="ChEBI" id="CHEBI:49883"/>
    </cofactor>
</comment>
<dbReference type="InterPro" id="IPR000222">
    <property type="entry name" value="PP2C_BS"/>
</dbReference>
<dbReference type="PANTHER" id="PTHR11472:SF47">
    <property type="entry name" value="FANCONI ANEMIA GROUP J PROTEIN"/>
    <property type="match status" value="1"/>
</dbReference>
<feature type="region of interest" description="Disordered" evidence="21">
    <location>
        <begin position="669"/>
        <end position="692"/>
    </location>
</feature>
<evidence type="ECO:0000259" key="23">
    <source>
        <dbReference type="PROSITE" id="PS51746"/>
    </source>
</evidence>
<evidence type="ECO:0000313" key="24">
    <source>
        <dbReference type="EMBL" id="KAF5904367.1"/>
    </source>
</evidence>
<dbReference type="InterPro" id="IPR006554">
    <property type="entry name" value="Helicase-like_DEXD_c2"/>
</dbReference>
<evidence type="ECO:0000256" key="5">
    <source>
        <dbReference type="ARBA" id="ARBA00022723"/>
    </source>
</evidence>
<dbReference type="GO" id="GO:1990918">
    <property type="term" value="P:double-strand break repair involved in meiotic recombination"/>
    <property type="evidence" value="ECO:0007669"/>
    <property type="project" value="TreeGrafter"/>
</dbReference>
<keyword evidence="11 20" id="KW-0904">Protein phosphatase</keyword>
<feature type="compositionally biased region" description="Polar residues" evidence="21">
    <location>
        <begin position="1437"/>
        <end position="1452"/>
    </location>
</feature>
<dbReference type="FunFam" id="3.40.50.300:FF:000731">
    <property type="entry name" value="Fanconi anemia group J protein homolog"/>
    <property type="match status" value="1"/>
</dbReference>
<evidence type="ECO:0000256" key="1">
    <source>
        <dbReference type="ARBA" id="ARBA00001966"/>
    </source>
</evidence>
<dbReference type="FunFam" id="3.40.50.300:FF:000977">
    <property type="entry name" value="BRCA1 interacting protein C-terminal helicase 1"/>
    <property type="match status" value="1"/>
</dbReference>
<keyword evidence="16" id="KW-0539">Nucleus</keyword>
<evidence type="ECO:0000256" key="20">
    <source>
        <dbReference type="RuleBase" id="RU003465"/>
    </source>
</evidence>
<evidence type="ECO:0000259" key="22">
    <source>
        <dbReference type="PROSITE" id="PS51193"/>
    </source>
</evidence>
<protein>
    <recommendedName>
        <fullName evidence="17">DNA 5'-3' helicase</fullName>
        <ecNumber evidence="17">5.6.2.3</ecNumber>
    </recommendedName>
    <alternativeName>
        <fullName evidence="19">DNA 5'-3' helicase FANCJ</fullName>
    </alternativeName>
</protein>
<dbReference type="Gene3D" id="3.60.40.10">
    <property type="entry name" value="PPM-type phosphatase domain"/>
    <property type="match status" value="1"/>
</dbReference>
<evidence type="ECO:0000256" key="2">
    <source>
        <dbReference type="ARBA" id="ARBA00004123"/>
    </source>
</evidence>
<keyword evidence="25" id="KW-1185">Reference proteome</keyword>
<dbReference type="GO" id="GO:0005634">
    <property type="term" value="C:nucleus"/>
    <property type="evidence" value="ECO:0007669"/>
    <property type="project" value="UniProtKB-SubCell"/>
</dbReference>
<keyword evidence="6" id="KW-0547">Nucleotide-binding</keyword>
<dbReference type="InterPro" id="IPR013020">
    <property type="entry name" value="Rad3/Chl1-like"/>
</dbReference>
<dbReference type="SUPFAM" id="SSF52540">
    <property type="entry name" value="P-loop containing nucleoside triphosphate hydrolases"/>
    <property type="match status" value="2"/>
</dbReference>
<dbReference type="PROSITE" id="PS51193">
    <property type="entry name" value="HELICASE_ATP_BIND_2"/>
    <property type="match status" value="1"/>
</dbReference>
<evidence type="ECO:0000256" key="15">
    <source>
        <dbReference type="ARBA" id="ARBA00023235"/>
    </source>
</evidence>
<dbReference type="EMBL" id="QNUK01000058">
    <property type="protein sequence ID" value="KAF5904367.1"/>
    <property type="molecule type" value="Genomic_DNA"/>
</dbReference>
<sequence length="1479" mass="165113">MENVFSCRASIYLDQGGRKYMEDFVQIKQDDEPSEDELNAAAERGEAEVENASERLEHTPAESAQSLATERSRLSPVAESDEAECGLQQHTRRSRAVAFYAVFDGHGGPDAARYAQNHLWDLIKKQRGFWSTDDEEVCAAIRKGFVACHHAMWKKLPEWPRTATGLPSTSGTTASVVVIRRDRVYVAHVGDSAVVLGVQDSPTDEVLRAEEITQDHKPELPKERKRIEGLGGSVIKKSGVNRVVWKRPRLTHNGPVRRSTVIDQIPFLAVARALGDLWSYDFYSGEFVVSPEPDTAVIKLDLKRHRYIILGSDGLWNMVSPQEAVSMCQETDRAKSKFQETRENVCSAQELVNQALQRWSQRLLRADNTSAIVICLEPVGTFSEPLPPYEIVYNLQGAKTSSTTESSSSTSQTQEEDVSSLGSELGSLVQQNADSGTSGSDLSKSDFLRKDLSDKSLNGGKNIDMVPPGKRMLEDLSIPAGKRARRSLPHSHASSCTTRRSVPEQLRTHTVNMAADTVEYTIGGVKINFPCKAYPSQLAMMNSIVRGLNHGQHCLLESPTGSGKSLALLCSALAWQQAQYAKSDQEGGSPSYDVKKSYVTTPCQCVCHSRARCSSTSFSTTASKPDVIDLTGEDSTIQVITHPKAEETQAKRSTLSSRLSEKFQASLTKQVESSDEDFKPDRKRIRAPVADQKSRKRRCLEKGVVFEDDVEEELERAGPGTQSYTVELSSQAKAEGSQSPAESSSPLPCSLCACASLAEGQRAAEKVKDKDKEGNGKKAVPKIFFGTRTHKQIKQIAHELKRTLYSTVPMTILSSRDHTCVHPEVVPHANRNERCKELLEAKNGQICRFYHSVHKMREQRTLQWVHGLHQAWDIEELVSLGSKLRSCAYYAARELMQDACIVFCPYNYLLDPLIRESMDINLKGQIVVLDEAHNIEDCARESASFTLNQAQLREARDDLEAMVTYNIRRNQHEPLLAFCCSLLNWIQESSSTLQDRDYETACKVWTGKEVLDIFHGLGITANTFPVLQKHLEAVLEKDERVELVNGNEQTIQVPTISSKTQIVLKSLFMVLGFLFRQNCRFADDYRVALQQSYVWTTQEDVSDAQGFFTRPRRRRQTARTKTLVHTLSFWCLNPAVAFSDLGSVVHSIVLTSGTLSPMGSFSSELGLKFSIQLEASHVISKSQVWVGTIGAGPQGRRLCATFQHTETFTFQDEVGALLLKVCQSVSRGVLCFLPSYKMLDKLRDRWMNTGLWEKLEERKTVIAEPRGGAKSDFDELLRTYYNAIRQSGARDGALLIAVCRGKVSEGLDFTDDNARAVVTIGIPFPNIKDLQVELKMKYNDQHCKSRGLLPGGRWYEIQAYRALNQALGRCIRHRNDWGALILVDDRFRANPNKYITGLSKWVRQLVKHHDSFTSAMQSLVSFSQSQQGEVESHTEELAQTNPESPRPQSSLHSPPELPKLQQSSESQVTITSVSQPSEA</sequence>
<keyword evidence="14" id="KW-0234">DNA repair</keyword>
<dbReference type="CDD" id="cd18788">
    <property type="entry name" value="SF2_C_XPD"/>
    <property type="match status" value="1"/>
</dbReference>
<dbReference type="InterPro" id="IPR014013">
    <property type="entry name" value="Helic_SF1/SF2_ATP-bd_DinG/Rad3"/>
</dbReference>
<dbReference type="OrthoDB" id="19182at2759"/>
<comment type="caution">
    <text evidence="24">The sequence shown here is derived from an EMBL/GenBank/DDBJ whole genome shotgun (WGS) entry which is preliminary data.</text>
</comment>
<dbReference type="SUPFAM" id="SSF81606">
    <property type="entry name" value="PP2C-like"/>
    <property type="match status" value="1"/>
</dbReference>
<evidence type="ECO:0000256" key="10">
    <source>
        <dbReference type="ARBA" id="ARBA00022840"/>
    </source>
</evidence>
<dbReference type="Pfam" id="PF06733">
    <property type="entry name" value="DEAD_2"/>
    <property type="match status" value="1"/>
</dbReference>
<dbReference type="InterPro" id="IPR036457">
    <property type="entry name" value="PPM-type-like_dom_sf"/>
</dbReference>
<dbReference type="GO" id="GO:0004721">
    <property type="term" value="F:phosphoprotein phosphatase activity"/>
    <property type="evidence" value="ECO:0007669"/>
    <property type="project" value="UniProtKB-KW"/>
</dbReference>
<dbReference type="PROSITE" id="PS51746">
    <property type="entry name" value="PPM_2"/>
    <property type="match status" value="1"/>
</dbReference>
<evidence type="ECO:0000256" key="4">
    <source>
        <dbReference type="ARBA" id="ARBA00022485"/>
    </source>
</evidence>
<feature type="domain" description="PPM-type phosphatase" evidence="23">
    <location>
        <begin position="8"/>
        <end position="376"/>
    </location>
</feature>
<keyword evidence="7" id="KW-0227">DNA damage</keyword>
<evidence type="ECO:0000256" key="17">
    <source>
        <dbReference type="ARBA" id="ARBA00044969"/>
    </source>
</evidence>
<evidence type="ECO:0000256" key="13">
    <source>
        <dbReference type="ARBA" id="ARBA00023014"/>
    </source>
</evidence>
<dbReference type="PANTHER" id="PTHR11472">
    <property type="entry name" value="DNA REPAIR DEAD HELICASE RAD3/XP-D SUBFAMILY MEMBER"/>
    <property type="match status" value="1"/>
</dbReference>
<feature type="compositionally biased region" description="Basic and acidic residues" evidence="21">
    <location>
        <begin position="43"/>
        <end position="60"/>
    </location>
</feature>
<dbReference type="CDD" id="cd00143">
    <property type="entry name" value="PP2Cc"/>
    <property type="match status" value="1"/>
</dbReference>
<feature type="region of interest" description="Disordered" evidence="21">
    <location>
        <begin position="711"/>
        <end position="746"/>
    </location>
</feature>
<keyword evidence="9" id="KW-0347">Helicase</keyword>
<evidence type="ECO:0000256" key="11">
    <source>
        <dbReference type="ARBA" id="ARBA00022912"/>
    </source>
</evidence>